<feature type="region of interest" description="Disordered" evidence="1">
    <location>
        <begin position="467"/>
        <end position="503"/>
    </location>
</feature>
<keyword evidence="2" id="KW-0812">Transmembrane</keyword>
<keyword evidence="4" id="KW-1185">Reference proteome</keyword>
<evidence type="ECO:0000256" key="1">
    <source>
        <dbReference type="SAM" id="MobiDB-lite"/>
    </source>
</evidence>
<feature type="transmembrane region" description="Helical" evidence="2">
    <location>
        <begin position="218"/>
        <end position="235"/>
    </location>
</feature>
<feature type="transmembrane region" description="Helical" evidence="2">
    <location>
        <begin position="166"/>
        <end position="186"/>
    </location>
</feature>
<feature type="transmembrane region" description="Helical" evidence="2">
    <location>
        <begin position="72"/>
        <end position="89"/>
    </location>
</feature>
<proteinExistence type="predicted"/>
<dbReference type="OrthoDB" id="3335664at2"/>
<comment type="caution">
    <text evidence="3">The sequence shown here is derived from an EMBL/GenBank/DDBJ whole genome shotgun (WGS) entry which is preliminary data.</text>
</comment>
<feature type="transmembrane region" description="Helical" evidence="2">
    <location>
        <begin position="101"/>
        <end position="121"/>
    </location>
</feature>
<gene>
    <name evidence="3" type="ORF">D2L64_08290</name>
</gene>
<reference evidence="3 4" key="1">
    <citation type="submission" date="2018-08" db="EMBL/GenBank/DDBJ databases">
        <title>Jishengella sp. nov., isolated from a root of Azadirachta indica A. Juss. var. siamensis Valenton.</title>
        <authorList>
            <person name="Kuncharoen N."/>
            <person name="Tanasupawat S."/>
            <person name="Kudo T."/>
            <person name="Ohkuma M."/>
        </authorList>
    </citation>
    <scope>NUCLEOTIDE SEQUENCE [LARGE SCALE GENOMIC DNA]</scope>
    <source>
        <strain evidence="3 4">AZ1-13</strain>
    </source>
</reference>
<feature type="transmembrane region" description="Helical" evidence="2">
    <location>
        <begin position="193"/>
        <end position="212"/>
    </location>
</feature>
<dbReference type="EMBL" id="QXEC01000005">
    <property type="protein sequence ID" value="RIV39789.1"/>
    <property type="molecule type" value="Genomic_DNA"/>
</dbReference>
<keyword evidence="2" id="KW-1133">Transmembrane helix</keyword>
<feature type="transmembrane region" description="Helical" evidence="2">
    <location>
        <begin position="141"/>
        <end position="160"/>
    </location>
</feature>
<feature type="transmembrane region" description="Helical" evidence="2">
    <location>
        <begin position="37"/>
        <end position="60"/>
    </location>
</feature>
<evidence type="ECO:0008006" key="5">
    <source>
        <dbReference type="Google" id="ProtNLM"/>
    </source>
</evidence>
<feature type="transmembrane region" description="Helical" evidence="2">
    <location>
        <begin position="354"/>
        <end position="374"/>
    </location>
</feature>
<evidence type="ECO:0000256" key="2">
    <source>
        <dbReference type="SAM" id="Phobius"/>
    </source>
</evidence>
<dbReference type="AlphaFoldDB" id="A0A418MYP6"/>
<feature type="transmembrane region" description="Helical" evidence="2">
    <location>
        <begin position="242"/>
        <end position="260"/>
    </location>
</feature>
<evidence type="ECO:0000313" key="4">
    <source>
        <dbReference type="Proteomes" id="UP000283832"/>
    </source>
</evidence>
<evidence type="ECO:0000313" key="3">
    <source>
        <dbReference type="EMBL" id="RIV39789.1"/>
    </source>
</evidence>
<organism evidence="3 4">
    <name type="scientific">Micromonospora radicis</name>
    <dbReference type="NCBI Taxonomy" id="1894971"/>
    <lineage>
        <taxon>Bacteria</taxon>
        <taxon>Bacillati</taxon>
        <taxon>Actinomycetota</taxon>
        <taxon>Actinomycetes</taxon>
        <taxon>Micromonosporales</taxon>
        <taxon>Micromonosporaceae</taxon>
        <taxon>Micromonospora</taxon>
    </lineage>
</organism>
<dbReference type="Proteomes" id="UP000283832">
    <property type="component" value="Unassembled WGS sequence"/>
</dbReference>
<feature type="transmembrane region" description="Helical" evidence="2">
    <location>
        <begin position="12"/>
        <end position="31"/>
    </location>
</feature>
<dbReference type="RefSeq" id="WP_119574115.1">
    <property type="nucleotide sequence ID" value="NZ_QXEC01000005.1"/>
</dbReference>
<feature type="transmembrane region" description="Helical" evidence="2">
    <location>
        <begin position="424"/>
        <end position="441"/>
    </location>
</feature>
<accession>A0A418MYP6</accession>
<feature type="transmembrane region" description="Helical" evidence="2">
    <location>
        <begin position="394"/>
        <end position="412"/>
    </location>
</feature>
<protein>
    <recommendedName>
        <fullName evidence="5">O-antigen polysaccharide polymerase Wzy</fullName>
    </recommendedName>
</protein>
<sequence>MASHTTQRAPRRSANVAECALWLAAAAVAYWLDVDSIGTGTAFPTTVLSALCLALGARIWLGHGGALITPQALFGFAFGVYFGAGGFYQASHLHDTVMEPWLRDALFIGYTVTAVIFFGFWTNERRPLRRRLLPDATARGLAMLGTAIVVAAIVIRVGRIGGYQGMALASLAGWGGFFLAAIGLILCERARVLSWRTLFIVVMFAAYVRFVHPGSGRLSLVTLAFVIAAICALRWRTPLIKIAVVASALPVMSWLAAYRLRHVETINYGGSQGRDGLESAFRPVAGFAELLRAQAAGWVEPAGPGVFASFPALFVPDSLWPDKPQALGYAIVEVTLPTHFGSGHSDAASIFGEWLWSFGLVGVVMMVPVVALAVNALHRLAVWALDRELDGWRTVALCVALVVSAGAPELLWMGTHNAAVRTTLRLLPLLLVVAVVTWRWAGRAAANLNAGQNMPLVSGFPTWPGRVGGPPERGRPAAPRHRAAAGTTRSYGRATTAAVPSRS</sequence>
<name>A0A418MYP6_9ACTN</name>
<keyword evidence="2" id="KW-0472">Membrane</keyword>